<dbReference type="EMBL" id="ARQD01000001">
    <property type="protein sequence ID" value="KIX85623.1"/>
    <property type="molecule type" value="Genomic_DNA"/>
</dbReference>
<dbReference type="Pfam" id="PF01370">
    <property type="entry name" value="Epimerase"/>
    <property type="match status" value="1"/>
</dbReference>
<keyword evidence="1" id="KW-0521">NADP</keyword>
<dbReference type="GO" id="GO:0008831">
    <property type="term" value="F:dTDP-4-dehydrorhamnose reductase activity"/>
    <property type="evidence" value="ECO:0007669"/>
    <property type="project" value="UniProtKB-EC"/>
</dbReference>
<sequence>MFQQLKVLAILCILSCSSNYTYSKTFLVFGAKTGWIGQQIQHMLIKQGHKVLVAHSRLENRNDVIAELDQVKPDCIINAAGVTGRPNVDWCEDHKQETLRANMIGTLNLWDCAFNKNIHVINLGTGCVYEYDQQHPINSGIGFTEEEAPNFKGSFYSYTKGMIDRLVVNYPNVLNLRIRMPLADDLHPRNFITKIINYKKVVNIPNSMTILYDLLPLIPEMAERRLTGNLNFTNPGVISHNEILQLYKEYIDPQFTWVNFTLEEQAQILKAGRSNNELDTTRLLAEFPHVPHIKHSIIKLFERMKQQVKIN</sequence>
<dbReference type="InterPro" id="IPR005913">
    <property type="entry name" value="dTDP_dehydrorham_reduct"/>
</dbReference>
<dbReference type="EC" id="1.1.1.133" evidence="1"/>
<dbReference type="SUPFAM" id="SSF51735">
    <property type="entry name" value="NAD(P)-binding Rossmann-fold domains"/>
    <property type="match status" value="1"/>
</dbReference>
<dbReference type="AlphaFoldDB" id="A0A0D2JMS0"/>
<dbReference type="PANTHER" id="PTHR10491">
    <property type="entry name" value="DTDP-4-DEHYDRORHAMNOSE REDUCTASE"/>
    <property type="match status" value="1"/>
</dbReference>
<evidence type="ECO:0000313" key="4">
    <source>
        <dbReference type="Proteomes" id="UP000032214"/>
    </source>
</evidence>
<organism evidence="3 4">
    <name type="scientific">candidate division TM6 bacterium JCVI TM6SC1</name>
    <dbReference type="NCBI Taxonomy" id="1306947"/>
    <lineage>
        <taxon>Bacteria</taxon>
        <taxon>Candidatus Babelota</taxon>
        <taxon>Vermiphilus</taxon>
    </lineage>
</organism>
<comment type="function">
    <text evidence="1">Catalyzes the reduction of dTDP-6-deoxy-L-lyxo-4-hexulose to yield dTDP-L-rhamnose.</text>
</comment>
<keyword evidence="1" id="KW-0560">Oxidoreductase</keyword>
<dbReference type="GO" id="GO:0048269">
    <property type="term" value="C:methionine adenosyltransferase complex"/>
    <property type="evidence" value="ECO:0007669"/>
    <property type="project" value="TreeGrafter"/>
</dbReference>
<comment type="similarity">
    <text evidence="1">Belongs to the dTDP-4-dehydrorhamnose reductase family.</text>
</comment>
<protein>
    <recommendedName>
        <fullName evidence="1">dTDP-4-dehydrorhamnose reductase</fullName>
        <ecNumber evidence="1">1.1.1.133</ecNumber>
    </recommendedName>
</protein>
<reference evidence="3 4" key="1">
    <citation type="journal article" date="2013" name="Proc. Natl. Acad. Sci. U.S.A.">
        <title>Candidate phylum TM6 genome recovered from a hospital sink biofilm provides genomic insights into this uncultivated phylum.</title>
        <authorList>
            <person name="McLean J.S."/>
            <person name="Lombardo M.J."/>
            <person name="Badger J.H."/>
            <person name="Edlund A."/>
            <person name="Novotny M."/>
            <person name="Yee-Greenbaum J."/>
            <person name="Vyahhi N."/>
            <person name="Hall A.P."/>
            <person name="Yang Y."/>
            <person name="Dupont C.L."/>
            <person name="Ziegler M.G."/>
            <person name="Chitsaz H."/>
            <person name="Allen A.E."/>
            <person name="Yooseph S."/>
            <person name="Tesler G."/>
            <person name="Pevzner P.A."/>
            <person name="Friedman R.M."/>
            <person name="Nealson K.H."/>
            <person name="Venter J.C."/>
            <person name="Lasken R.S."/>
        </authorList>
    </citation>
    <scope>NUCLEOTIDE SEQUENCE [LARGE SCALE GENOMIC DNA]</scope>
    <source>
        <strain evidence="3 4">TM6SC1</strain>
    </source>
</reference>
<dbReference type="Proteomes" id="UP000032214">
    <property type="component" value="Unassembled WGS sequence"/>
</dbReference>
<feature type="domain" description="NAD-dependent epimerase/dehydratase" evidence="2">
    <location>
        <begin position="27"/>
        <end position="171"/>
    </location>
</feature>
<dbReference type="PANTHER" id="PTHR10491:SF4">
    <property type="entry name" value="METHIONINE ADENOSYLTRANSFERASE 2 SUBUNIT BETA"/>
    <property type="match status" value="1"/>
</dbReference>
<gene>
    <name evidence="3" type="ORF">J120_01585</name>
</gene>
<dbReference type="GO" id="GO:0048270">
    <property type="term" value="F:methionine adenosyltransferase regulator activity"/>
    <property type="evidence" value="ECO:0007669"/>
    <property type="project" value="TreeGrafter"/>
</dbReference>
<dbReference type="InterPro" id="IPR001509">
    <property type="entry name" value="Epimerase_deHydtase"/>
</dbReference>
<dbReference type="STRING" id="1306947.J120_01585"/>
<evidence type="ECO:0000313" key="3">
    <source>
        <dbReference type="EMBL" id="KIX85623.1"/>
    </source>
</evidence>
<evidence type="ECO:0000259" key="2">
    <source>
        <dbReference type="Pfam" id="PF01370"/>
    </source>
</evidence>
<proteinExistence type="inferred from homology"/>
<keyword evidence="4" id="KW-1185">Reference proteome</keyword>
<comment type="pathway">
    <text evidence="1">Carbohydrate biosynthesis; dTDP-L-rhamnose biosynthesis.</text>
</comment>
<dbReference type="GO" id="GO:0006556">
    <property type="term" value="P:S-adenosylmethionine biosynthetic process"/>
    <property type="evidence" value="ECO:0007669"/>
    <property type="project" value="TreeGrafter"/>
</dbReference>
<evidence type="ECO:0000256" key="1">
    <source>
        <dbReference type="RuleBase" id="RU364082"/>
    </source>
</evidence>
<dbReference type="eggNOG" id="COG1091">
    <property type="taxonomic scope" value="Bacteria"/>
</dbReference>
<comment type="caution">
    <text evidence="3">The sequence shown here is derived from an EMBL/GenBank/DDBJ whole genome shotgun (WGS) entry which is preliminary data.</text>
</comment>
<name>A0A0D2JMS0_9BACT</name>
<accession>A0A0D2JMS0</accession>
<dbReference type="InterPro" id="IPR036291">
    <property type="entry name" value="NAD(P)-bd_dom_sf"/>
</dbReference>
<dbReference type="Gene3D" id="3.40.50.720">
    <property type="entry name" value="NAD(P)-binding Rossmann-like Domain"/>
    <property type="match status" value="1"/>
</dbReference>